<evidence type="ECO:0000313" key="1">
    <source>
        <dbReference type="EMBL" id="VAX06558.1"/>
    </source>
</evidence>
<dbReference type="EMBL" id="UOFX01000012">
    <property type="protein sequence ID" value="VAX06558.1"/>
    <property type="molecule type" value="Genomic_DNA"/>
</dbReference>
<name>A0A3B1B598_9ZZZZ</name>
<protein>
    <submittedName>
        <fullName evidence="1">Uncharacterized protein</fullName>
    </submittedName>
</protein>
<gene>
    <name evidence="1" type="ORF">MNBD_GAMMA26-266</name>
</gene>
<proteinExistence type="predicted"/>
<accession>A0A3B1B598</accession>
<sequence length="144" mass="16254">MISKTVKISVTGLALCLAGTLQASEYTQKVTDVLVQAKATVDAIGIYRQPHVPRGAAADNAKNCRELEYEMQSTVPNTYSYKPDLYDDPAMGVSFWVRTIYSEAAMIFWYGAVVEFEENTRVVSAEDRVETLRRLKAEKRCFER</sequence>
<dbReference type="AlphaFoldDB" id="A0A3B1B598"/>
<organism evidence="1">
    <name type="scientific">hydrothermal vent metagenome</name>
    <dbReference type="NCBI Taxonomy" id="652676"/>
    <lineage>
        <taxon>unclassified sequences</taxon>
        <taxon>metagenomes</taxon>
        <taxon>ecological metagenomes</taxon>
    </lineage>
</organism>
<reference evidence="1" key="1">
    <citation type="submission" date="2018-06" db="EMBL/GenBank/DDBJ databases">
        <authorList>
            <person name="Zhirakovskaya E."/>
        </authorList>
    </citation>
    <scope>NUCLEOTIDE SEQUENCE</scope>
</reference>